<dbReference type="PANTHER" id="PTHR15131:SF3">
    <property type="entry name" value="SNRNA-ACTIVATING PROTEIN COMPLEX SUBUNIT 1"/>
    <property type="match status" value="1"/>
</dbReference>
<proteinExistence type="predicted"/>
<dbReference type="Pfam" id="PF09808">
    <property type="entry name" value="SNAPC1"/>
    <property type="match status" value="1"/>
</dbReference>
<evidence type="ECO:0000313" key="1">
    <source>
        <dbReference type="EMBL" id="KAL2484465.1"/>
    </source>
</evidence>
<name>A0ABD1R7R7_9LAMI</name>
<dbReference type="PANTHER" id="PTHR15131">
    <property type="entry name" value="SMALL NUCLEAR RNA ACTIVATING COMPLEX, POLYPEPTIDE 1"/>
    <property type="match status" value="1"/>
</dbReference>
<protein>
    <submittedName>
        <fullName evidence="1">Small nuclear RNA activating complex (SNAPc)</fullName>
    </submittedName>
</protein>
<comment type="caution">
    <text evidence="1">The sequence shown here is derived from an EMBL/GenBank/DDBJ whole genome shotgun (WGS) entry which is preliminary data.</text>
</comment>
<evidence type="ECO:0000313" key="2">
    <source>
        <dbReference type="Proteomes" id="UP001604336"/>
    </source>
</evidence>
<dbReference type="EMBL" id="JBFOLK010000009">
    <property type="protein sequence ID" value="KAL2484465.1"/>
    <property type="molecule type" value="Genomic_DNA"/>
</dbReference>
<gene>
    <name evidence="1" type="ORF">Adt_29221</name>
</gene>
<dbReference type="InterPro" id="IPR019188">
    <property type="entry name" value="SNAPC1"/>
</dbReference>
<reference evidence="2" key="1">
    <citation type="submission" date="2024-07" db="EMBL/GenBank/DDBJ databases">
        <title>Two chromosome-level genome assemblies of Korean endemic species Abeliophyllum distichum and Forsythia ovata (Oleaceae).</title>
        <authorList>
            <person name="Jang H."/>
        </authorList>
    </citation>
    <scope>NUCLEOTIDE SEQUENCE [LARGE SCALE GENOMIC DNA]</scope>
</reference>
<sequence length="212" mass="24487">MDLKPFELDIDELINDFAKDGSTTFAEFKRIWLLKKFSFIFEASPSTNQACFMQSLYAHSIVYMVSTGSLSNRVGALYLYCLYETQLFKTPFKIYFSWSDYSGWGHSLLPFKSYPDFPSAGDLKRLKILIIDTKTRHKSCFYLRMLERNVFLFGSVDANEGPATKRINELSEIQNNRVQAVYRSLSTFSSFIELLAFTLFLSPGCILRASFY</sequence>
<keyword evidence="2" id="KW-1185">Reference proteome</keyword>
<dbReference type="AlphaFoldDB" id="A0ABD1R7R7"/>
<organism evidence="1 2">
    <name type="scientific">Abeliophyllum distichum</name>
    <dbReference type="NCBI Taxonomy" id="126358"/>
    <lineage>
        <taxon>Eukaryota</taxon>
        <taxon>Viridiplantae</taxon>
        <taxon>Streptophyta</taxon>
        <taxon>Embryophyta</taxon>
        <taxon>Tracheophyta</taxon>
        <taxon>Spermatophyta</taxon>
        <taxon>Magnoliopsida</taxon>
        <taxon>eudicotyledons</taxon>
        <taxon>Gunneridae</taxon>
        <taxon>Pentapetalae</taxon>
        <taxon>asterids</taxon>
        <taxon>lamiids</taxon>
        <taxon>Lamiales</taxon>
        <taxon>Oleaceae</taxon>
        <taxon>Forsythieae</taxon>
        <taxon>Abeliophyllum</taxon>
    </lineage>
</organism>
<dbReference type="Proteomes" id="UP001604336">
    <property type="component" value="Unassembled WGS sequence"/>
</dbReference>
<accession>A0ABD1R7R7</accession>